<dbReference type="NCBIfam" id="TIGR04084">
    <property type="entry name" value="rSAM_AF0577"/>
    <property type="match status" value="1"/>
</dbReference>
<dbReference type="InterPro" id="IPR013785">
    <property type="entry name" value="Aldolase_TIM"/>
</dbReference>
<dbReference type="GO" id="GO:0046872">
    <property type="term" value="F:metal ion binding"/>
    <property type="evidence" value="ECO:0007669"/>
    <property type="project" value="UniProtKB-KW"/>
</dbReference>
<proteinExistence type="predicted"/>
<evidence type="ECO:0000256" key="4">
    <source>
        <dbReference type="ARBA" id="ARBA00023014"/>
    </source>
</evidence>
<sequence length="354" mass="39787">MLYITFTTGKCNLSCKYCGGSFNPKRVPWSVQYSLHKLKGLIESDPGAVVAFYGGEPLLNAGFVKWVMDNVSAKHFVIQTNGTLFRSLEVEYWLRFSSVLLSLDGIEELTDKYRGRGVYARVLEAASSLREWGFRGDLIARMTVTEDTDIYRDVMHILGLGLFSHVHWQLDVVWSDRWGSFPKWRDESYIPGLSRLAKLWLSMAENGVVLGVAPFKAILSQHFWGVYSSPPCGAGIDSFAVLTDGTLLSCPIAVEEEWSRVGSLEEGLVNPRAGIGEPCTSCVYFTYCGGRCLYAYKERLWGEEGFREVCRASQALIDIVLRMAPRVRELLSEGIISEEDIRYPPFNNTVEVIP</sequence>
<reference evidence="6" key="1">
    <citation type="journal article" date="2020" name="mSystems">
        <title>Genome- and Community-Level Interaction Insights into Carbon Utilization and Element Cycling Functions of Hydrothermarchaeota in Hydrothermal Sediment.</title>
        <authorList>
            <person name="Zhou Z."/>
            <person name="Liu Y."/>
            <person name="Xu W."/>
            <person name="Pan J."/>
            <person name="Luo Z.H."/>
            <person name="Li M."/>
        </authorList>
    </citation>
    <scope>NUCLEOTIDE SEQUENCE</scope>
    <source>
        <strain evidence="6">SpSt-649</strain>
    </source>
</reference>
<evidence type="ECO:0000259" key="5">
    <source>
        <dbReference type="Pfam" id="PF04055"/>
    </source>
</evidence>
<accession>A0A7C4H844</accession>
<evidence type="ECO:0000256" key="3">
    <source>
        <dbReference type="ARBA" id="ARBA00023004"/>
    </source>
</evidence>
<dbReference type="InterPro" id="IPR023867">
    <property type="entry name" value="Sulphatase_maturase_rSAM"/>
</dbReference>
<dbReference type="InterPro" id="IPR007197">
    <property type="entry name" value="rSAM"/>
</dbReference>
<dbReference type="Pfam" id="PF04055">
    <property type="entry name" value="Radical_SAM"/>
    <property type="match status" value="1"/>
</dbReference>
<evidence type="ECO:0000256" key="2">
    <source>
        <dbReference type="ARBA" id="ARBA00022723"/>
    </source>
</evidence>
<dbReference type="InterPro" id="IPR023819">
    <property type="entry name" value="Pep-mod_rSAM_AF0577"/>
</dbReference>
<dbReference type="PANTHER" id="PTHR43273:SF2">
    <property type="entry name" value="RADICAL SAM CORE DOMAIN-CONTAINING PROTEIN"/>
    <property type="match status" value="1"/>
</dbReference>
<dbReference type="GO" id="GO:0016491">
    <property type="term" value="F:oxidoreductase activity"/>
    <property type="evidence" value="ECO:0007669"/>
    <property type="project" value="InterPro"/>
</dbReference>
<protein>
    <submittedName>
        <fullName evidence="6">TIGR04084 family radical SAM/SPASM domain-containing protein</fullName>
    </submittedName>
</protein>
<keyword evidence="2" id="KW-0479">Metal-binding</keyword>
<dbReference type="SUPFAM" id="SSF102114">
    <property type="entry name" value="Radical SAM enzymes"/>
    <property type="match status" value="1"/>
</dbReference>
<keyword evidence="4" id="KW-0411">Iron-sulfur</keyword>
<dbReference type="SFLD" id="SFLDG01104">
    <property type="entry name" value="Uncharacterised_Radical_SAM_Su"/>
    <property type="match status" value="1"/>
</dbReference>
<keyword evidence="3" id="KW-0408">Iron</keyword>
<dbReference type="GO" id="GO:0051536">
    <property type="term" value="F:iron-sulfur cluster binding"/>
    <property type="evidence" value="ECO:0007669"/>
    <property type="project" value="UniProtKB-KW"/>
</dbReference>
<feature type="domain" description="Radical SAM core" evidence="5">
    <location>
        <begin position="7"/>
        <end position="143"/>
    </location>
</feature>
<gene>
    <name evidence="6" type="ORF">ENU21_04475</name>
</gene>
<evidence type="ECO:0000313" key="6">
    <source>
        <dbReference type="EMBL" id="HGM46987.1"/>
    </source>
</evidence>
<dbReference type="InterPro" id="IPR058240">
    <property type="entry name" value="rSAM_sf"/>
</dbReference>
<dbReference type="PANTHER" id="PTHR43273">
    <property type="entry name" value="ANAEROBIC SULFATASE-MATURATING ENZYME HOMOLOG ASLB-RELATED"/>
    <property type="match status" value="1"/>
</dbReference>
<dbReference type="EMBL" id="DTBQ01000123">
    <property type="protein sequence ID" value="HGM46987.1"/>
    <property type="molecule type" value="Genomic_DNA"/>
</dbReference>
<evidence type="ECO:0000256" key="1">
    <source>
        <dbReference type="ARBA" id="ARBA00022691"/>
    </source>
</evidence>
<comment type="caution">
    <text evidence="6">The sequence shown here is derived from an EMBL/GenBank/DDBJ whole genome shotgun (WGS) entry which is preliminary data.</text>
</comment>
<dbReference type="CDD" id="cd01335">
    <property type="entry name" value="Radical_SAM"/>
    <property type="match status" value="1"/>
</dbReference>
<organism evidence="6">
    <name type="scientific">Thermofilum pendens</name>
    <dbReference type="NCBI Taxonomy" id="2269"/>
    <lineage>
        <taxon>Archaea</taxon>
        <taxon>Thermoproteota</taxon>
        <taxon>Thermoprotei</taxon>
        <taxon>Thermofilales</taxon>
        <taxon>Thermofilaceae</taxon>
        <taxon>Thermofilum</taxon>
    </lineage>
</organism>
<dbReference type="SFLD" id="SFLDG01067">
    <property type="entry name" value="SPASM/twitch_domain_containing"/>
    <property type="match status" value="1"/>
</dbReference>
<dbReference type="Gene3D" id="3.20.20.70">
    <property type="entry name" value="Aldolase class I"/>
    <property type="match status" value="1"/>
</dbReference>
<keyword evidence="1" id="KW-0949">S-adenosyl-L-methionine</keyword>
<dbReference type="AlphaFoldDB" id="A0A7C4H844"/>
<name>A0A7C4H844_THEPE</name>
<dbReference type="SFLD" id="SFLDS00029">
    <property type="entry name" value="Radical_SAM"/>
    <property type="match status" value="1"/>
</dbReference>